<protein>
    <recommendedName>
        <fullName evidence="2">Peptidoglycan binding-like domain-containing protein</fullName>
    </recommendedName>
</protein>
<gene>
    <name evidence="3" type="ORF">METZ01_LOCUS269414</name>
</gene>
<dbReference type="Gene3D" id="2.130.10.130">
    <property type="entry name" value="Integrin alpha, N-terminal"/>
    <property type="match status" value="1"/>
</dbReference>
<reference evidence="3" key="1">
    <citation type="submission" date="2018-05" db="EMBL/GenBank/DDBJ databases">
        <authorList>
            <person name="Lanie J.A."/>
            <person name="Ng W.-L."/>
            <person name="Kazmierczak K.M."/>
            <person name="Andrzejewski T.M."/>
            <person name="Davidsen T.M."/>
            <person name="Wayne K.J."/>
            <person name="Tettelin H."/>
            <person name="Glass J.I."/>
            <person name="Rusch D."/>
            <person name="Podicherti R."/>
            <person name="Tsui H.-C.T."/>
            <person name="Winkler M.E."/>
        </authorList>
    </citation>
    <scope>NUCLEOTIDE SEQUENCE</scope>
</reference>
<dbReference type="InterPro" id="IPR013517">
    <property type="entry name" value="FG-GAP"/>
</dbReference>
<dbReference type="Pfam" id="PF01471">
    <property type="entry name" value="PG_binding_1"/>
    <property type="match status" value="1"/>
</dbReference>
<feature type="non-terminal residue" evidence="3">
    <location>
        <position position="421"/>
    </location>
</feature>
<dbReference type="InterPro" id="IPR028994">
    <property type="entry name" value="Integrin_alpha_N"/>
</dbReference>
<evidence type="ECO:0000259" key="2">
    <source>
        <dbReference type="Pfam" id="PF01471"/>
    </source>
</evidence>
<organism evidence="3">
    <name type="scientific">marine metagenome</name>
    <dbReference type="NCBI Taxonomy" id="408172"/>
    <lineage>
        <taxon>unclassified sequences</taxon>
        <taxon>metagenomes</taxon>
        <taxon>ecological metagenomes</taxon>
    </lineage>
</organism>
<evidence type="ECO:0000256" key="1">
    <source>
        <dbReference type="ARBA" id="ARBA00022729"/>
    </source>
</evidence>
<sequence>VDFDADGIEDVIAGSIYEDVYLFRGLGKGKFAKRKLLRDKDNNPIKGGYCCTTELLDMDADGDLDMVCANRISKAKWFENIGTRSAPQFDSASKSLPMAKGAGLITGSNAAYTDWDGDGKRDLVVGSEYGRIVWHRNVGQDNQPKFSAARQLLEDPGFERIKEGDIPKVHGSRAKVTIIDYDNDGLRDILLGDFTSCTYDTRPPLTKKEKKKKKALEAELDELRNKAYYDEVNQIYRQLRELTQPIKDMQKALNARLKPTPNLLVDGDFGPKTKAALKQFQRESKLPANGQLDEGSQKALGLLTLKAENLGKIARLKARQEELRRPANELYQKLRPYRTTGYKSHGWVWFYRQLPNRAVDLTKEVLTAKPATRTEEVTLRTLASHVSVAPGQEFKVALNFQIADGWHIYGPKKGESYLPTT</sequence>
<feature type="non-terminal residue" evidence="3">
    <location>
        <position position="1"/>
    </location>
</feature>
<dbReference type="AlphaFoldDB" id="A0A382JWR2"/>
<dbReference type="SUPFAM" id="SSF47090">
    <property type="entry name" value="PGBD-like"/>
    <property type="match status" value="1"/>
</dbReference>
<dbReference type="PANTHER" id="PTHR44103">
    <property type="entry name" value="PROPROTEIN CONVERTASE P"/>
    <property type="match status" value="1"/>
</dbReference>
<dbReference type="PANTHER" id="PTHR44103:SF1">
    <property type="entry name" value="PROPROTEIN CONVERTASE P"/>
    <property type="match status" value="1"/>
</dbReference>
<dbReference type="InterPro" id="IPR036365">
    <property type="entry name" value="PGBD-like_sf"/>
</dbReference>
<dbReference type="EMBL" id="UINC01076932">
    <property type="protein sequence ID" value="SVC16560.1"/>
    <property type="molecule type" value="Genomic_DNA"/>
</dbReference>
<accession>A0A382JWR2</accession>
<dbReference type="InterPro" id="IPR036366">
    <property type="entry name" value="PGBDSf"/>
</dbReference>
<dbReference type="SUPFAM" id="SSF69318">
    <property type="entry name" value="Integrin alpha N-terminal domain"/>
    <property type="match status" value="1"/>
</dbReference>
<dbReference type="InterPro" id="IPR002477">
    <property type="entry name" value="Peptidoglycan-bd-like"/>
</dbReference>
<feature type="domain" description="Peptidoglycan binding-like" evidence="2">
    <location>
        <begin position="245"/>
        <end position="295"/>
    </location>
</feature>
<proteinExistence type="predicted"/>
<dbReference type="Gene3D" id="1.10.101.10">
    <property type="entry name" value="PGBD-like superfamily/PGBD"/>
    <property type="match status" value="1"/>
</dbReference>
<keyword evidence="1" id="KW-0732">Signal</keyword>
<evidence type="ECO:0000313" key="3">
    <source>
        <dbReference type="EMBL" id="SVC16560.1"/>
    </source>
</evidence>
<name>A0A382JWR2_9ZZZZ</name>
<dbReference type="Pfam" id="PF13517">
    <property type="entry name" value="FG-GAP_3"/>
    <property type="match status" value="1"/>
</dbReference>